<evidence type="ECO:0000256" key="1">
    <source>
        <dbReference type="SAM" id="Phobius"/>
    </source>
</evidence>
<reference evidence="3" key="1">
    <citation type="journal article" date="2019" name="Int. J. Syst. Evol. Microbiol.">
        <title>The Global Catalogue of Microorganisms (GCM) 10K type strain sequencing project: providing services to taxonomists for standard genome sequencing and annotation.</title>
        <authorList>
            <consortium name="The Broad Institute Genomics Platform"/>
            <consortium name="The Broad Institute Genome Sequencing Center for Infectious Disease"/>
            <person name="Wu L."/>
            <person name="Ma J."/>
        </authorList>
    </citation>
    <scope>NUCLEOTIDE SEQUENCE [LARGE SCALE GENOMIC DNA]</scope>
    <source>
        <strain evidence="3">JCM 18127</strain>
    </source>
</reference>
<dbReference type="Proteomes" id="UP001500621">
    <property type="component" value="Unassembled WGS sequence"/>
</dbReference>
<comment type="caution">
    <text evidence="2">The sequence shown here is derived from an EMBL/GenBank/DDBJ whole genome shotgun (WGS) entry which is preliminary data.</text>
</comment>
<sequence>MRTTAIRSVPTRSPRPARRVRALALTAAVAAIVLGILGMHALNLHSVHAGSGAHPPDHVGAPAATAGLVAHGHPGDLVDAAASTGAVPAPASTQPDPPTGGSHDAGGMVMLCLAMLTATSALLLVLLHLRRTSRVGFLARVPRPTTLRARRVAAYLPTGPPVVWRFSVVRC</sequence>
<keyword evidence="1" id="KW-0812">Transmembrane</keyword>
<keyword evidence="1" id="KW-0472">Membrane</keyword>
<protein>
    <submittedName>
        <fullName evidence="2">Uncharacterized protein</fullName>
    </submittedName>
</protein>
<name>A0ABP8WEF7_9ACTN</name>
<accession>A0ABP8WEF7</accession>
<organism evidence="2 3">
    <name type="scientific">Nocardioides nanhaiensis</name>
    <dbReference type="NCBI Taxonomy" id="1476871"/>
    <lineage>
        <taxon>Bacteria</taxon>
        <taxon>Bacillati</taxon>
        <taxon>Actinomycetota</taxon>
        <taxon>Actinomycetes</taxon>
        <taxon>Propionibacteriales</taxon>
        <taxon>Nocardioidaceae</taxon>
        <taxon>Nocardioides</taxon>
    </lineage>
</organism>
<proteinExistence type="predicted"/>
<dbReference type="RefSeq" id="WP_345266576.1">
    <property type="nucleotide sequence ID" value="NZ_BAABIM010000002.1"/>
</dbReference>
<dbReference type="EMBL" id="BAABIM010000002">
    <property type="protein sequence ID" value="GAA4687397.1"/>
    <property type="molecule type" value="Genomic_DNA"/>
</dbReference>
<feature type="transmembrane region" description="Helical" evidence="1">
    <location>
        <begin position="20"/>
        <end position="42"/>
    </location>
</feature>
<feature type="transmembrane region" description="Helical" evidence="1">
    <location>
        <begin position="105"/>
        <end position="127"/>
    </location>
</feature>
<keyword evidence="3" id="KW-1185">Reference proteome</keyword>
<gene>
    <name evidence="2" type="ORF">GCM10023226_26620</name>
</gene>
<evidence type="ECO:0000313" key="3">
    <source>
        <dbReference type="Proteomes" id="UP001500621"/>
    </source>
</evidence>
<keyword evidence="1" id="KW-1133">Transmembrane helix</keyword>
<evidence type="ECO:0000313" key="2">
    <source>
        <dbReference type="EMBL" id="GAA4687397.1"/>
    </source>
</evidence>